<keyword evidence="2" id="KW-1185">Reference proteome</keyword>
<dbReference type="Proteomes" id="UP001364695">
    <property type="component" value="Unassembled WGS sequence"/>
</dbReference>
<reference evidence="1" key="1">
    <citation type="submission" date="2023-10" db="EMBL/GenBank/DDBJ databases">
        <title>Amphibacter perezi, gen. nov., sp. nov. a novel taxa of the family Comamonadaceae, class Betaproteobacteria isolated from the skin microbiota of Pelophylax perezi from different populations.</title>
        <authorList>
            <person name="Costa S."/>
            <person name="Proenca D.N."/>
            <person name="Lopes I."/>
            <person name="Morais P.V."/>
        </authorList>
    </citation>
    <scope>NUCLEOTIDE SEQUENCE</scope>
    <source>
        <strain evidence="1">SL12-8</strain>
    </source>
</reference>
<proteinExistence type="predicted"/>
<name>A0ACC6P4E6_9BURK</name>
<accession>A0ACC6P4E6</accession>
<dbReference type="EMBL" id="JAWDIE010000019">
    <property type="protein sequence ID" value="MEJ7139105.1"/>
    <property type="molecule type" value="Genomic_DNA"/>
</dbReference>
<comment type="caution">
    <text evidence="1">The sequence shown here is derived from an EMBL/GenBank/DDBJ whole genome shotgun (WGS) entry which is preliminary data.</text>
</comment>
<evidence type="ECO:0000313" key="1">
    <source>
        <dbReference type="EMBL" id="MEJ7139105.1"/>
    </source>
</evidence>
<organism evidence="1 2">
    <name type="scientific">Amphibiibacter pelophylacis</name>
    <dbReference type="NCBI Taxonomy" id="1799477"/>
    <lineage>
        <taxon>Bacteria</taxon>
        <taxon>Pseudomonadati</taxon>
        <taxon>Pseudomonadota</taxon>
        <taxon>Betaproteobacteria</taxon>
        <taxon>Burkholderiales</taxon>
        <taxon>Sphaerotilaceae</taxon>
        <taxon>Amphibiibacter</taxon>
    </lineage>
</organism>
<evidence type="ECO:0000313" key="2">
    <source>
        <dbReference type="Proteomes" id="UP001364695"/>
    </source>
</evidence>
<protein>
    <submittedName>
        <fullName evidence="1">Uncharacterized protein</fullName>
    </submittedName>
</protein>
<sequence length="325" mass="37454">MEPLEKLSNYVNSIKKTHAIPTTPNNPFPSKNDLAKSSIAQLKILIEQAEKLIANNIRFPSSNNVLDVDDRNRLIGIFISDIEQFVTIENITIENHNLAHYAQSKISDHALFHLASQTIFPKTYESIEVKSSKETFDLYSIPLKLRLALENKLKAIIGFKSSDVTCGNKVKSGTREFPVTAIIKFLKSLECLNLPCCLTDIENIYSWACKFCHTAEKEYIWMLMKAIEVNANLFLYQSQKKYEISIDTLWHDYGLSEENLLEKLISHKGLTTPIYYLKDGWTLKRIEDELNHPKNRTSRKLKFNLSETELDEAKSLYCSKTKEYF</sequence>
<gene>
    <name evidence="1" type="ORF">RV045_11800</name>
</gene>